<protein>
    <submittedName>
        <fullName evidence="1">DUF3396 domain-containing protein</fullName>
    </submittedName>
</protein>
<accession>A0AAJ4T3M5</accession>
<organism evidence="1 2">
    <name type="scientific">Janthinobacterium lividum</name>
    <dbReference type="NCBI Taxonomy" id="29581"/>
    <lineage>
        <taxon>Bacteria</taxon>
        <taxon>Pseudomonadati</taxon>
        <taxon>Pseudomonadota</taxon>
        <taxon>Betaproteobacteria</taxon>
        <taxon>Burkholderiales</taxon>
        <taxon>Oxalobacteraceae</taxon>
        <taxon>Janthinobacterium</taxon>
    </lineage>
</organism>
<dbReference type="EMBL" id="CP071520">
    <property type="protein sequence ID" value="QSX94593.1"/>
    <property type="molecule type" value="Genomic_DNA"/>
</dbReference>
<evidence type="ECO:0000313" key="1">
    <source>
        <dbReference type="EMBL" id="QSX94593.1"/>
    </source>
</evidence>
<name>A0AAJ4T3M5_9BURK</name>
<dbReference type="Pfam" id="PF11876">
    <property type="entry name" value="TsiV"/>
    <property type="match status" value="1"/>
</dbReference>
<dbReference type="InterPro" id="IPR021815">
    <property type="entry name" value="TsiV"/>
</dbReference>
<sequence>MGIKTVGWLTAIENDYLEKVGGISAIRSALPMDWFGLFNYGTGLVIEGCAQPDAAPADSPMPARLAVAVGLFP</sequence>
<dbReference type="RefSeq" id="WP_151096066.1">
    <property type="nucleotide sequence ID" value="NZ_CP071520.1"/>
</dbReference>
<evidence type="ECO:0000313" key="2">
    <source>
        <dbReference type="Proteomes" id="UP000662821"/>
    </source>
</evidence>
<proteinExistence type="predicted"/>
<dbReference type="AlphaFoldDB" id="A0AAJ4T3M5"/>
<gene>
    <name evidence="1" type="ORF">J3P46_17900</name>
</gene>
<dbReference type="Proteomes" id="UP000662821">
    <property type="component" value="Chromosome"/>
</dbReference>
<reference evidence="1 2" key="1">
    <citation type="submission" date="2021-03" db="EMBL/GenBank/DDBJ databases">
        <title>Draft genome sequence of Janthinobacterium sp. strain PLB02 isolated from infected primmorphs (Lubomirskia baicalensis).</title>
        <authorList>
            <person name="Chernogor L.I."/>
            <person name="Belikov S.I."/>
            <person name="Petrushin I.S."/>
        </authorList>
    </citation>
    <scope>NUCLEOTIDE SEQUENCE [LARGE SCALE GENOMIC DNA]</scope>
    <source>
        <strain evidence="1 2">PLB02</strain>
    </source>
</reference>